<dbReference type="AlphaFoldDB" id="A0A1H1B024"/>
<feature type="transmembrane region" description="Helical" evidence="1">
    <location>
        <begin position="212"/>
        <end position="229"/>
    </location>
</feature>
<feature type="transmembrane region" description="Helical" evidence="1">
    <location>
        <begin position="20"/>
        <end position="39"/>
    </location>
</feature>
<evidence type="ECO:0000313" key="2">
    <source>
        <dbReference type="EMBL" id="SDQ45250.1"/>
    </source>
</evidence>
<keyword evidence="1" id="KW-0812">Transmembrane</keyword>
<keyword evidence="3" id="KW-1185">Reference proteome</keyword>
<feature type="transmembrane region" description="Helical" evidence="1">
    <location>
        <begin position="96"/>
        <end position="115"/>
    </location>
</feature>
<dbReference type="Proteomes" id="UP000199627">
    <property type="component" value="Unassembled WGS sequence"/>
</dbReference>
<dbReference type="EMBL" id="FNKL01000002">
    <property type="protein sequence ID" value="SDQ45250.1"/>
    <property type="molecule type" value="Genomic_DNA"/>
</dbReference>
<feature type="transmembrane region" description="Helical" evidence="1">
    <location>
        <begin position="186"/>
        <end position="206"/>
    </location>
</feature>
<name>A0A1H1B024_9FLAO</name>
<proteinExistence type="predicted"/>
<sequence length="287" mass="33025">MLRNYSNSRTLGDNIRLGTLTAFTAGTINIASLLIFLSFTSNVTGHYAILAAEISKGNWSQVAVVGTWIFLFFFGGFVSNFIVITFNKKSKYFAHAMPIVLEILCLLFVGIYGQFFYRKTLEETEYLVALMLFATGLQNGLTASISNFSVKTTHLTGTTTDLGILMSMFTQKKFRKNAELIGRAKLLMSIMIAYVLGAVFSGLTYYYLEFRVFYVISLCLLVVIGYDAYKIHIRHFHTQYRYSKIYKKPNIMAYLYDKIHGIPEIKEKRQEKRKLVFDDVKYKEYQY</sequence>
<gene>
    <name evidence="2" type="ORF">SAMN05421664_1657</name>
</gene>
<accession>A0A1H1B024</accession>
<reference evidence="3" key="1">
    <citation type="submission" date="2016-10" db="EMBL/GenBank/DDBJ databases">
        <authorList>
            <person name="Varghese N."/>
            <person name="Submissions S."/>
        </authorList>
    </citation>
    <scope>NUCLEOTIDE SEQUENCE [LARGE SCALE GENOMIC DNA]</scope>
    <source>
        <strain evidence="3">DSM 17072</strain>
    </source>
</reference>
<dbReference type="PANTHER" id="PTHR37314">
    <property type="entry name" value="SLR0142 PROTEIN"/>
    <property type="match status" value="1"/>
</dbReference>
<feature type="transmembrane region" description="Helical" evidence="1">
    <location>
        <begin position="127"/>
        <end position="145"/>
    </location>
</feature>
<dbReference type="RefSeq" id="WP_089755259.1">
    <property type="nucleotide sequence ID" value="NZ_FNKL01000002.1"/>
</dbReference>
<protein>
    <submittedName>
        <fullName evidence="2">Uncharacterized membrane protein YoaK, UPF0700 family</fullName>
    </submittedName>
</protein>
<dbReference type="Pfam" id="PF06912">
    <property type="entry name" value="DUF1275"/>
    <property type="match status" value="1"/>
</dbReference>
<organism evidence="2 3">
    <name type="scientific">Chryseobacterium soldanellicola</name>
    <dbReference type="NCBI Taxonomy" id="311333"/>
    <lineage>
        <taxon>Bacteria</taxon>
        <taxon>Pseudomonadati</taxon>
        <taxon>Bacteroidota</taxon>
        <taxon>Flavobacteriia</taxon>
        <taxon>Flavobacteriales</taxon>
        <taxon>Weeksellaceae</taxon>
        <taxon>Chryseobacterium group</taxon>
        <taxon>Chryseobacterium</taxon>
    </lineage>
</organism>
<keyword evidence="1" id="KW-0472">Membrane</keyword>
<dbReference type="STRING" id="311333.SAMN05421664_1657"/>
<evidence type="ECO:0000313" key="3">
    <source>
        <dbReference type="Proteomes" id="UP000199627"/>
    </source>
</evidence>
<evidence type="ECO:0000256" key="1">
    <source>
        <dbReference type="SAM" id="Phobius"/>
    </source>
</evidence>
<dbReference type="OrthoDB" id="270162at2"/>
<keyword evidence="1" id="KW-1133">Transmembrane helix</keyword>
<dbReference type="PANTHER" id="PTHR37314:SF4">
    <property type="entry name" value="UPF0700 TRANSMEMBRANE PROTEIN YOAK"/>
    <property type="match status" value="1"/>
</dbReference>
<dbReference type="InterPro" id="IPR010699">
    <property type="entry name" value="DUF1275"/>
</dbReference>
<feature type="transmembrane region" description="Helical" evidence="1">
    <location>
        <begin position="59"/>
        <end position="84"/>
    </location>
</feature>